<accession>A0A7H8QUX8</accession>
<dbReference type="Proteomes" id="UP000509510">
    <property type="component" value="Chromosome II"/>
</dbReference>
<reference evidence="2" key="1">
    <citation type="submission" date="2020-06" db="EMBL/GenBank/DDBJ databases">
        <title>A chromosome-scale genome assembly of Talaromyces rugulosus W13939.</title>
        <authorList>
            <person name="Wang B."/>
            <person name="Guo L."/>
            <person name="Ye K."/>
            <person name="Wang L."/>
        </authorList>
    </citation>
    <scope>NUCLEOTIDE SEQUENCE [LARGE SCALE GENOMIC DNA]</scope>
    <source>
        <strain evidence="2">W13939</strain>
    </source>
</reference>
<dbReference type="AlphaFoldDB" id="A0A7H8QUX8"/>
<dbReference type="OrthoDB" id="640151at2759"/>
<name>A0A7H8QUX8_TALRU</name>
<dbReference type="GeneID" id="55992224"/>
<dbReference type="RefSeq" id="XP_035343784.1">
    <property type="nucleotide sequence ID" value="XM_035487891.1"/>
</dbReference>
<organism evidence="1 2">
    <name type="scientific">Talaromyces rugulosus</name>
    <name type="common">Penicillium rugulosum</name>
    <dbReference type="NCBI Taxonomy" id="121627"/>
    <lineage>
        <taxon>Eukaryota</taxon>
        <taxon>Fungi</taxon>
        <taxon>Dikarya</taxon>
        <taxon>Ascomycota</taxon>
        <taxon>Pezizomycotina</taxon>
        <taxon>Eurotiomycetes</taxon>
        <taxon>Eurotiomycetidae</taxon>
        <taxon>Eurotiales</taxon>
        <taxon>Trichocomaceae</taxon>
        <taxon>Talaromyces</taxon>
        <taxon>Talaromyces sect. Islandici</taxon>
    </lineage>
</organism>
<dbReference type="KEGG" id="trg:TRUGW13939_04724"/>
<dbReference type="EMBL" id="CP055899">
    <property type="protein sequence ID" value="QKX57606.1"/>
    <property type="molecule type" value="Genomic_DNA"/>
</dbReference>
<keyword evidence="2" id="KW-1185">Reference proteome</keyword>
<gene>
    <name evidence="1" type="ORF">TRUGW13939_04724</name>
</gene>
<evidence type="ECO:0000313" key="2">
    <source>
        <dbReference type="Proteomes" id="UP000509510"/>
    </source>
</evidence>
<sequence>MTSCALTQLDVPTLIHTEAKEHPSKNNKTPYHIRPHRLNQFIHSNYFWGLGSFKRPDTLFAVPCSGYAEARTILPEGPSINWHPVLEKAFNKLQVVFDEVEALNTQEPKTAIAEISLSSELQAWRKEQHKAGRVLPSKGYGLTRASDTVIDILGVRDWPPPLLTNAALFGSGFANFLIGAYDPEVLFSNYCVDMGFFYEHGYNKVFPEYEPVIRWAATDAHAMATVGGTERRTAAEMGLKYIRRKIALEDESIGNLSNKTAKMTRKESLAVNFCECSLLGMAAELLAHGSDRGAVINDFAFGSPGTDVIDVGSDIHNSELFNSFLNTGEITEEGIVTEDALRRVYDAYAHSSARMFTERWSEPGVRMCSMLFTWHIQNNRHDFLRRAVLGYCKVRNDRSTGQREADIDEVFDEDLHTTGFSRPLKGSCNGEAVCDQVHERLERSHGDPLLKELWHYLGEAPVDYASRGLVDPNKENELAEGSRIAMARAYSYGLADDLAWFLAHASQHAWQVNYLFEAAMFGSLLDDGGLKGQLDRFT</sequence>
<protein>
    <submittedName>
        <fullName evidence="1">Uncharacterized protein</fullName>
    </submittedName>
</protein>
<proteinExistence type="predicted"/>
<evidence type="ECO:0000313" key="1">
    <source>
        <dbReference type="EMBL" id="QKX57606.1"/>
    </source>
</evidence>